<dbReference type="PANTHER" id="PTHR45023:SF4">
    <property type="entry name" value="GLYCINE-RICH PROTEIN-RELATED"/>
    <property type="match status" value="1"/>
</dbReference>
<evidence type="ECO:0000259" key="2">
    <source>
        <dbReference type="Pfam" id="PF14303"/>
    </source>
</evidence>
<sequence length="256" mass="29420">MDKDEDIADDDQEDEKDTKTKAKPPNWRVEEDKALCTAWLNTSKDAIVGSDQTKLAFWDRIHKMYLDLMEKVVENDKNKKGYKAFLTRMKGALENRWYHIQHQVSKFYGFHAQVVRRLRSGSNNDDIMVEAKLLFKSDTGPVFNLEHAWAILCHSPKWSKNLEDASGHGKSKTINVDNLTANPSTDPPSSTTNGPPSQNELLELSRQKQKSFDSFADNMNMSRDLTGMDEETLDYFRAKRRITINRLKAEDKESTS</sequence>
<dbReference type="PANTHER" id="PTHR45023">
    <property type="match status" value="1"/>
</dbReference>
<dbReference type="OrthoDB" id="2506920at2759"/>
<organism evidence="3 4">
    <name type="scientific">Puccinia coronata f. sp. avenae</name>
    <dbReference type="NCBI Taxonomy" id="200324"/>
    <lineage>
        <taxon>Eukaryota</taxon>
        <taxon>Fungi</taxon>
        <taxon>Dikarya</taxon>
        <taxon>Basidiomycota</taxon>
        <taxon>Pucciniomycotina</taxon>
        <taxon>Pucciniomycetes</taxon>
        <taxon>Pucciniales</taxon>
        <taxon>Pucciniaceae</taxon>
        <taxon>Puccinia</taxon>
    </lineage>
</organism>
<dbReference type="AlphaFoldDB" id="A0A2N5T1G4"/>
<evidence type="ECO:0000313" key="3">
    <source>
        <dbReference type="EMBL" id="PLW19351.1"/>
    </source>
</evidence>
<feature type="region of interest" description="Disordered" evidence="1">
    <location>
        <begin position="1"/>
        <end position="26"/>
    </location>
</feature>
<evidence type="ECO:0000256" key="1">
    <source>
        <dbReference type="SAM" id="MobiDB-lite"/>
    </source>
</evidence>
<name>A0A2N5T1G4_9BASI</name>
<dbReference type="InterPro" id="IPR029466">
    <property type="entry name" value="NAM-associated_C"/>
</dbReference>
<dbReference type="Pfam" id="PF14303">
    <property type="entry name" value="NAM-associated"/>
    <property type="match status" value="1"/>
</dbReference>
<keyword evidence="4" id="KW-1185">Reference proteome</keyword>
<dbReference type="STRING" id="200324.A0A2N5T1G4"/>
<proteinExistence type="predicted"/>
<gene>
    <name evidence="3" type="ORF">PCANC_09121</name>
</gene>
<dbReference type="Proteomes" id="UP000235388">
    <property type="component" value="Unassembled WGS sequence"/>
</dbReference>
<feature type="domain" description="No apical meristem-associated C-terminal" evidence="2">
    <location>
        <begin position="143"/>
        <end position="200"/>
    </location>
</feature>
<evidence type="ECO:0000313" key="4">
    <source>
        <dbReference type="Proteomes" id="UP000235388"/>
    </source>
</evidence>
<feature type="compositionally biased region" description="Acidic residues" evidence="1">
    <location>
        <begin position="1"/>
        <end position="15"/>
    </location>
</feature>
<feature type="compositionally biased region" description="Polar residues" evidence="1">
    <location>
        <begin position="172"/>
        <end position="199"/>
    </location>
</feature>
<dbReference type="EMBL" id="PGCJ01000814">
    <property type="protein sequence ID" value="PLW19351.1"/>
    <property type="molecule type" value="Genomic_DNA"/>
</dbReference>
<protein>
    <recommendedName>
        <fullName evidence="2">No apical meristem-associated C-terminal domain-containing protein</fullName>
    </recommendedName>
</protein>
<comment type="caution">
    <text evidence="3">The sequence shown here is derived from an EMBL/GenBank/DDBJ whole genome shotgun (WGS) entry which is preliminary data.</text>
</comment>
<reference evidence="3 4" key="1">
    <citation type="submission" date="2017-11" db="EMBL/GenBank/DDBJ databases">
        <title>De novo assembly and phasing of dikaryotic genomes from two isolates of Puccinia coronata f. sp. avenae, the causal agent of oat crown rust.</title>
        <authorList>
            <person name="Miller M.E."/>
            <person name="Zhang Y."/>
            <person name="Omidvar V."/>
            <person name="Sperschneider J."/>
            <person name="Schwessinger B."/>
            <person name="Raley C."/>
            <person name="Palmer J.M."/>
            <person name="Garnica D."/>
            <person name="Upadhyaya N."/>
            <person name="Rathjen J."/>
            <person name="Taylor J.M."/>
            <person name="Park R.F."/>
            <person name="Dodds P.N."/>
            <person name="Hirsch C.D."/>
            <person name="Kianian S.F."/>
            <person name="Figueroa M."/>
        </authorList>
    </citation>
    <scope>NUCLEOTIDE SEQUENCE [LARGE SCALE GENOMIC DNA]</scope>
    <source>
        <strain evidence="3">12NC29</strain>
    </source>
</reference>
<accession>A0A2N5T1G4</accession>
<feature type="region of interest" description="Disordered" evidence="1">
    <location>
        <begin position="162"/>
        <end position="199"/>
    </location>
</feature>